<evidence type="ECO:0000256" key="7">
    <source>
        <dbReference type="ARBA" id="ARBA00022989"/>
    </source>
</evidence>
<comment type="subcellular location">
    <subcellularLocation>
        <location evidence="1">Membrane</location>
        <topology evidence="1">Single-pass membrane protein</topology>
    </subcellularLocation>
</comment>
<keyword evidence="3" id="KW-0433">Leucine-rich repeat</keyword>
<evidence type="ECO:0000256" key="3">
    <source>
        <dbReference type="ARBA" id="ARBA00022614"/>
    </source>
</evidence>
<dbReference type="InterPro" id="IPR035897">
    <property type="entry name" value="Toll_tir_struct_dom_sf"/>
</dbReference>
<dbReference type="Gene3D" id="3.80.10.10">
    <property type="entry name" value="Ribonuclease Inhibitor"/>
    <property type="match status" value="3"/>
</dbReference>
<dbReference type="GO" id="GO:0007165">
    <property type="term" value="P:signal transduction"/>
    <property type="evidence" value="ECO:0007669"/>
    <property type="project" value="InterPro"/>
</dbReference>
<dbReference type="SMART" id="SM00369">
    <property type="entry name" value="LRR_TYP"/>
    <property type="match status" value="4"/>
</dbReference>
<keyword evidence="4 11" id="KW-0812">Transmembrane</keyword>
<keyword evidence="6" id="KW-0677">Repeat</keyword>
<evidence type="ECO:0000259" key="12">
    <source>
        <dbReference type="PROSITE" id="PS50104"/>
    </source>
</evidence>
<feature type="domain" description="TIR" evidence="12">
    <location>
        <begin position="458"/>
        <end position="593"/>
    </location>
</feature>
<evidence type="ECO:0000256" key="2">
    <source>
        <dbReference type="ARBA" id="ARBA00009634"/>
    </source>
</evidence>
<reference evidence="13" key="1">
    <citation type="submission" date="2018-04" db="EMBL/GenBank/DDBJ databases">
        <authorList>
            <person name="Go L.Y."/>
            <person name="Mitchell J.A."/>
        </authorList>
    </citation>
    <scope>NUCLEOTIDE SEQUENCE</scope>
    <source>
        <tissue evidence="13">Whole organism</tissue>
    </source>
</reference>
<dbReference type="InterPro" id="IPR032675">
    <property type="entry name" value="LRR_dom_sf"/>
</dbReference>
<comment type="similarity">
    <text evidence="2">Belongs to the Toll-like receptor family.</text>
</comment>
<dbReference type="InterPro" id="IPR003591">
    <property type="entry name" value="Leu-rich_rpt_typical-subtyp"/>
</dbReference>
<dbReference type="PANTHER" id="PTHR24365:SF541">
    <property type="entry name" value="PROTEIN TOLL-RELATED"/>
    <property type="match status" value="1"/>
</dbReference>
<evidence type="ECO:0000256" key="4">
    <source>
        <dbReference type="ARBA" id="ARBA00022692"/>
    </source>
</evidence>
<proteinExistence type="inferred from homology"/>
<sequence>MGINNDDYETNCILRENTFSKMITLEKLYISKLGVSNVDDKTFSNLTNLTELHLEQNKLNNFSLDYLPSHLQVFNLSYNNISSIFLTKLLYNLIELDLSFNNLEIFTLDLENQLVNLEKLRLAYNPLKHLDIKSPEVPKLKMLDLQNMLINNTDIWFWAYQHKNTTITNLTGTYPTCICDLKEKLKWKFNNYDAFENYFKNIECRVPLSEFGLTTLGEFTCHTHKCNVYTTHRIEDLENLNIVFNCSNIEAMEFKTIVWLIEQNIIKNILGNYFPIVHFLFDDISEIRSFPLIAYFQFRNNQTFHISASNSRFKEMGPEIIPFNESLVELNVENNLIQEIDVNVLHKFAVMGTKLKLSGNPIKCICEKAKMYETIISLHYLISDFDKMTCSDGTPFYPNRELCISSTTILSYIAIVILSLATIILGICLKYTLEVKVYVYSRGWFPKYFRPESDNTICKYDAFLSFSGKDEIFVFQILKLLEEDQNPPFKVCYHHRDWKIGELIDRQIIKSVEESRKTIIVLSHHFLASHWANMKFTTAHYKILEEKSPKILLILHGDIETADLGPELKSYIKTTTYLKSDDKWFEKKLLYVLRRPQAVKTDEIEWK</sequence>
<organism evidence="13">
    <name type="scientific">Culicoides sonorensis</name>
    <name type="common">Biting midge</name>
    <dbReference type="NCBI Taxonomy" id="179676"/>
    <lineage>
        <taxon>Eukaryota</taxon>
        <taxon>Metazoa</taxon>
        <taxon>Ecdysozoa</taxon>
        <taxon>Arthropoda</taxon>
        <taxon>Hexapoda</taxon>
        <taxon>Insecta</taxon>
        <taxon>Pterygota</taxon>
        <taxon>Neoptera</taxon>
        <taxon>Endopterygota</taxon>
        <taxon>Diptera</taxon>
        <taxon>Nematocera</taxon>
        <taxon>Chironomoidea</taxon>
        <taxon>Ceratopogonidae</taxon>
        <taxon>Ceratopogoninae</taxon>
        <taxon>Culicoides</taxon>
        <taxon>Monoculicoides</taxon>
    </lineage>
</organism>
<name>A0A336KG74_CULSO</name>
<accession>A0A336KG74</accession>
<evidence type="ECO:0000256" key="6">
    <source>
        <dbReference type="ARBA" id="ARBA00022737"/>
    </source>
</evidence>
<keyword evidence="8 11" id="KW-0472">Membrane</keyword>
<dbReference type="GO" id="GO:0005886">
    <property type="term" value="C:plasma membrane"/>
    <property type="evidence" value="ECO:0007669"/>
    <property type="project" value="TreeGrafter"/>
</dbReference>
<keyword evidence="9" id="KW-0675">Receptor</keyword>
<evidence type="ECO:0000313" key="14">
    <source>
        <dbReference type="EMBL" id="SSX24199.1"/>
    </source>
</evidence>
<dbReference type="VEuPathDB" id="VectorBase:CSON010439"/>
<feature type="transmembrane region" description="Helical" evidence="11">
    <location>
        <begin position="409"/>
        <end position="433"/>
    </location>
</feature>
<evidence type="ECO:0000256" key="8">
    <source>
        <dbReference type="ARBA" id="ARBA00023136"/>
    </source>
</evidence>
<dbReference type="InterPro" id="IPR000157">
    <property type="entry name" value="TIR_dom"/>
</dbReference>
<gene>
    <name evidence="13" type="primary">CSON010439</name>
</gene>
<dbReference type="Pfam" id="PF01582">
    <property type="entry name" value="TIR"/>
    <property type="match status" value="1"/>
</dbReference>
<dbReference type="Gene3D" id="3.40.50.10140">
    <property type="entry name" value="Toll/interleukin-1 receptor homology (TIR) domain"/>
    <property type="match status" value="1"/>
</dbReference>
<dbReference type="PROSITE" id="PS50104">
    <property type="entry name" value="TIR"/>
    <property type="match status" value="1"/>
</dbReference>
<evidence type="ECO:0000313" key="13">
    <source>
        <dbReference type="EMBL" id="SSX03834.1"/>
    </source>
</evidence>
<keyword evidence="10" id="KW-0325">Glycoprotein</keyword>
<dbReference type="SMART" id="SM00255">
    <property type="entry name" value="TIR"/>
    <property type="match status" value="1"/>
</dbReference>
<dbReference type="PANTHER" id="PTHR24365">
    <property type="entry name" value="TOLL-LIKE RECEPTOR"/>
    <property type="match status" value="1"/>
</dbReference>
<dbReference type="PROSITE" id="PS51450">
    <property type="entry name" value="LRR"/>
    <property type="match status" value="1"/>
</dbReference>
<dbReference type="EMBL" id="UFQT01000423">
    <property type="protein sequence ID" value="SSX24199.1"/>
    <property type="molecule type" value="Genomic_DNA"/>
</dbReference>
<dbReference type="SUPFAM" id="SSF52075">
    <property type="entry name" value="Outer arm dynein light chain 1"/>
    <property type="match status" value="1"/>
</dbReference>
<reference evidence="14" key="2">
    <citation type="submission" date="2018-07" db="EMBL/GenBank/DDBJ databases">
        <authorList>
            <person name="Quirk P.G."/>
            <person name="Krulwich T.A."/>
        </authorList>
    </citation>
    <scope>NUCLEOTIDE SEQUENCE</scope>
</reference>
<dbReference type="EMBL" id="UFQS01000423">
    <property type="protein sequence ID" value="SSX03834.1"/>
    <property type="molecule type" value="Genomic_DNA"/>
</dbReference>
<evidence type="ECO:0000256" key="9">
    <source>
        <dbReference type="ARBA" id="ARBA00023170"/>
    </source>
</evidence>
<dbReference type="SUPFAM" id="SSF52058">
    <property type="entry name" value="L domain-like"/>
    <property type="match status" value="1"/>
</dbReference>
<keyword evidence="5" id="KW-0732">Signal</keyword>
<dbReference type="AlphaFoldDB" id="A0A336KG74"/>
<evidence type="ECO:0000256" key="10">
    <source>
        <dbReference type="ARBA" id="ARBA00023180"/>
    </source>
</evidence>
<protein>
    <submittedName>
        <fullName evidence="13">CSON010439 protein</fullName>
    </submittedName>
</protein>
<evidence type="ECO:0000256" key="1">
    <source>
        <dbReference type="ARBA" id="ARBA00004167"/>
    </source>
</evidence>
<evidence type="ECO:0000256" key="5">
    <source>
        <dbReference type="ARBA" id="ARBA00022729"/>
    </source>
</evidence>
<dbReference type="GO" id="GO:0038023">
    <property type="term" value="F:signaling receptor activity"/>
    <property type="evidence" value="ECO:0007669"/>
    <property type="project" value="TreeGrafter"/>
</dbReference>
<dbReference type="SUPFAM" id="SSF52200">
    <property type="entry name" value="Toll/Interleukin receptor TIR domain"/>
    <property type="match status" value="1"/>
</dbReference>
<evidence type="ECO:0000256" key="11">
    <source>
        <dbReference type="SAM" id="Phobius"/>
    </source>
</evidence>
<keyword evidence="7 11" id="KW-1133">Transmembrane helix</keyword>
<dbReference type="InterPro" id="IPR001611">
    <property type="entry name" value="Leu-rich_rpt"/>
</dbReference>